<reference evidence="1" key="2">
    <citation type="journal article" date="2015" name="Data Brief">
        <title>Shoot transcriptome of the giant reed, Arundo donax.</title>
        <authorList>
            <person name="Barrero R.A."/>
            <person name="Guerrero F.D."/>
            <person name="Moolhuijzen P."/>
            <person name="Goolsby J.A."/>
            <person name="Tidwell J."/>
            <person name="Bellgard S.E."/>
            <person name="Bellgard M.I."/>
        </authorList>
    </citation>
    <scope>NUCLEOTIDE SEQUENCE</scope>
    <source>
        <tissue evidence="1">Shoot tissue taken approximately 20 cm above the soil surface</tissue>
    </source>
</reference>
<accession>A0A0A9BCW0</accession>
<protein>
    <submittedName>
        <fullName evidence="1">Uncharacterized protein</fullName>
    </submittedName>
</protein>
<name>A0A0A9BCW0_ARUDO</name>
<organism evidence="1">
    <name type="scientific">Arundo donax</name>
    <name type="common">Giant reed</name>
    <name type="synonym">Donax arundinaceus</name>
    <dbReference type="NCBI Taxonomy" id="35708"/>
    <lineage>
        <taxon>Eukaryota</taxon>
        <taxon>Viridiplantae</taxon>
        <taxon>Streptophyta</taxon>
        <taxon>Embryophyta</taxon>
        <taxon>Tracheophyta</taxon>
        <taxon>Spermatophyta</taxon>
        <taxon>Magnoliopsida</taxon>
        <taxon>Liliopsida</taxon>
        <taxon>Poales</taxon>
        <taxon>Poaceae</taxon>
        <taxon>PACMAD clade</taxon>
        <taxon>Arundinoideae</taxon>
        <taxon>Arundineae</taxon>
        <taxon>Arundo</taxon>
    </lineage>
</organism>
<proteinExistence type="predicted"/>
<dbReference type="AlphaFoldDB" id="A0A0A9BCW0"/>
<dbReference type="EMBL" id="GBRH01236739">
    <property type="protein sequence ID" value="JAD61156.1"/>
    <property type="molecule type" value="Transcribed_RNA"/>
</dbReference>
<reference evidence="1" key="1">
    <citation type="submission" date="2014-09" db="EMBL/GenBank/DDBJ databases">
        <authorList>
            <person name="Magalhaes I.L.F."/>
            <person name="Oliveira U."/>
            <person name="Santos F.R."/>
            <person name="Vidigal T.H.D.A."/>
            <person name="Brescovit A.D."/>
            <person name="Santos A.J."/>
        </authorList>
    </citation>
    <scope>NUCLEOTIDE SEQUENCE</scope>
    <source>
        <tissue evidence="1">Shoot tissue taken approximately 20 cm above the soil surface</tissue>
    </source>
</reference>
<evidence type="ECO:0000313" key="1">
    <source>
        <dbReference type="EMBL" id="JAD61156.1"/>
    </source>
</evidence>
<sequence length="31" mass="3639">MLCFVGSCINVNRQQQLTERCLVMFLILPRL</sequence>